<dbReference type="Proteomes" id="UP001642502">
    <property type="component" value="Unassembled WGS sequence"/>
</dbReference>
<evidence type="ECO:0000313" key="4">
    <source>
        <dbReference type="EMBL" id="CAK7270447.1"/>
    </source>
</evidence>
<gene>
    <name evidence="4" type="ORF">SEPCBS119000_004095</name>
</gene>
<keyword evidence="2" id="KW-1133">Transmembrane helix</keyword>
<dbReference type="InterPro" id="IPR037119">
    <property type="entry name" value="Haem_oxidase_HugZ-like_sf"/>
</dbReference>
<dbReference type="PANTHER" id="PTHR37783">
    <property type="entry name" value="MEMBRANE PROTEIN, PUTATIVE (AFU_ORTHOLOGUE AFUA_1G04315)-RELATED"/>
    <property type="match status" value="1"/>
</dbReference>
<dbReference type="Gene3D" id="3.20.180.10">
    <property type="entry name" value="PNP-oxidase-like"/>
    <property type="match status" value="1"/>
</dbReference>
<evidence type="ECO:0000313" key="5">
    <source>
        <dbReference type="Proteomes" id="UP001642502"/>
    </source>
</evidence>
<feature type="transmembrane region" description="Helical" evidence="2">
    <location>
        <begin position="191"/>
        <end position="211"/>
    </location>
</feature>
<protein>
    <recommendedName>
        <fullName evidence="3">DUF2470 domain-containing protein</fullName>
    </recommendedName>
</protein>
<feature type="transmembrane region" description="Helical" evidence="2">
    <location>
        <begin position="223"/>
        <end position="242"/>
    </location>
</feature>
<sequence>MAEIDAKSKQATMAHMNRDHSLDLGLYLRFVNGLSAKQLAAEGDPEMVDMDLKAMYIRTSISGTVHVVPLNPPMAAWGERRRRLIDLAMEARQAFGVPLPEHSPPPSAPSAPTGTEASGVPGSSKQPVSLGPPGVSDLCYMSAVLFFFVLCGQVYTGRDATSASVWARALSAVGLTERNFVFGGISGFRRLLRLMCFPVLLIHMTEAWWMAKTRLAAQNMKPLSLQWSLWTAFTFWVGFSSFPRFDRLAQKQARATTKTN</sequence>
<feature type="compositionally biased region" description="Polar residues" evidence="1">
    <location>
        <begin position="113"/>
        <end position="127"/>
    </location>
</feature>
<name>A0ABP0DT37_9PEZI</name>
<dbReference type="Pfam" id="PF10615">
    <property type="entry name" value="DUF2470"/>
    <property type="match status" value="1"/>
</dbReference>
<keyword evidence="2" id="KW-0472">Membrane</keyword>
<accession>A0ABP0DT37</accession>
<feature type="domain" description="DUF2470" evidence="3">
    <location>
        <begin position="10"/>
        <end position="87"/>
    </location>
</feature>
<feature type="region of interest" description="Disordered" evidence="1">
    <location>
        <begin position="98"/>
        <end position="128"/>
    </location>
</feature>
<dbReference type="PANTHER" id="PTHR37783:SF1">
    <property type="entry name" value="MEMBRANE PROTEIN, PUTATIVE (AFU_ORTHOLOGUE AFUA_1G04315)-RELATED"/>
    <property type="match status" value="1"/>
</dbReference>
<keyword evidence="5" id="KW-1185">Reference proteome</keyword>
<dbReference type="InterPro" id="IPR019595">
    <property type="entry name" value="DUF2470"/>
</dbReference>
<reference evidence="4 5" key="1">
    <citation type="submission" date="2024-01" db="EMBL/GenBank/DDBJ databases">
        <authorList>
            <person name="Allen C."/>
            <person name="Tagirdzhanova G."/>
        </authorList>
    </citation>
    <scope>NUCLEOTIDE SEQUENCE [LARGE SCALE GENOMIC DNA]</scope>
    <source>
        <strain evidence="4 5">CBS 119000</strain>
    </source>
</reference>
<proteinExistence type="predicted"/>
<dbReference type="EMBL" id="CAWUON010000059">
    <property type="protein sequence ID" value="CAK7270447.1"/>
    <property type="molecule type" value="Genomic_DNA"/>
</dbReference>
<evidence type="ECO:0000256" key="2">
    <source>
        <dbReference type="SAM" id="Phobius"/>
    </source>
</evidence>
<comment type="caution">
    <text evidence="4">The sequence shown here is derived from an EMBL/GenBank/DDBJ whole genome shotgun (WGS) entry which is preliminary data.</text>
</comment>
<keyword evidence="2" id="KW-0812">Transmembrane</keyword>
<evidence type="ECO:0000256" key="1">
    <source>
        <dbReference type="SAM" id="MobiDB-lite"/>
    </source>
</evidence>
<organism evidence="4 5">
    <name type="scientific">Sporothrix epigloea</name>
    <dbReference type="NCBI Taxonomy" id="1892477"/>
    <lineage>
        <taxon>Eukaryota</taxon>
        <taxon>Fungi</taxon>
        <taxon>Dikarya</taxon>
        <taxon>Ascomycota</taxon>
        <taxon>Pezizomycotina</taxon>
        <taxon>Sordariomycetes</taxon>
        <taxon>Sordariomycetidae</taxon>
        <taxon>Ophiostomatales</taxon>
        <taxon>Ophiostomataceae</taxon>
        <taxon>Sporothrix</taxon>
    </lineage>
</organism>
<evidence type="ECO:0000259" key="3">
    <source>
        <dbReference type="Pfam" id="PF10615"/>
    </source>
</evidence>